<dbReference type="EMBL" id="JH793414">
    <property type="protein sequence ID" value="ELQ43587.1"/>
    <property type="molecule type" value="Genomic_DNA"/>
</dbReference>
<proteinExistence type="predicted"/>
<dbReference type="Proteomes" id="UP000011086">
    <property type="component" value="Unassembled WGS sequence"/>
</dbReference>
<protein>
    <submittedName>
        <fullName evidence="1">Uncharacterized protein</fullName>
    </submittedName>
</protein>
<sequence length="29" mass="3332">MEIRQIAKLPDIEAFAAAWGSPCHEPMYR</sequence>
<dbReference type="AlphaFoldDB" id="A0AA97P8F8"/>
<accession>A0AA97P8F8</accession>
<organism evidence="1">
    <name type="scientific">Pyricularia oryzae (strain Y34)</name>
    <name type="common">Rice blast fungus</name>
    <name type="synonym">Magnaporthe oryzae</name>
    <dbReference type="NCBI Taxonomy" id="1143189"/>
    <lineage>
        <taxon>Eukaryota</taxon>
        <taxon>Fungi</taxon>
        <taxon>Dikarya</taxon>
        <taxon>Ascomycota</taxon>
        <taxon>Pezizomycotina</taxon>
        <taxon>Sordariomycetes</taxon>
        <taxon>Sordariomycetidae</taxon>
        <taxon>Magnaporthales</taxon>
        <taxon>Pyriculariaceae</taxon>
        <taxon>Pyricularia</taxon>
    </lineage>
</organism>
<gene>
    <name evidence="1" type="ORF">OOU_Y34scaffold00141g10</name>
</gene>
<reference evidence="1" key="1">
    <citation type="journal article" date="2012" name="PLoS Genet.">
        <title>Comparative analysis of the genomes of two field isolates of the rice blast fungus Magnaporthe oryzae.</title>
        <authorList>
            <person name="Xue M."/>
            <person name="Yang J."/>
            <person name="Li Z."/>
            <person name="Hu S."/>
            <person name="Yao N."/>
            <person name="Dean R.A."/>
            <person name="Zhao W."/>
            <person name="Shen M."/>
            <person name="Zhang H."/>
            <person name="Li C."/>
            <person name="Liu L."/>
            <person name="Cao L."/>
            <person name="Xu X."/>
            <person name="Xing Y."/>
            <person name="Hsiang T."/>
            <person name="Zhang Z."/>
            <person name="Xu J.R."/>
            <person name="Peng Y.L."/>
        </authorList>
    </citation>
    <scope>NUCLEOTIDE SEQUENCE</scope>
    <source>
        <strain evidence="1">Y34</strain>
    </source>
</reference>
<evidence type="ECO:0000313" key="1">
    <source>
        <dbReference type="EMBL" id="ELQ43587.1"/>
    </source>
</evidence>
<name>A0AA97P8F8_PYRO3</name>